<dbReference type="GeneID" id="29059488"/>
<keyword evidence="1" id="KW-0812">Transmembrane</keyword>
<accession>A0A192YBU9</accession>
<keyword evidence="3" id="KW-1185">Reference proteome</keyword>
<evidence type="ECO:0000256" key="1">
    <source>
        <dbReference type="SAM" id="Phobius"/>
    </source>
</evidence>
<keyword evidence="1" id="KW-0472">Membrane</keyword>
<dbReference type="EMBL" id="KX078569">
    <property type="protein sequence ID" value="ANM46610.1"/>
    <property type="molecule type" value="Genomic_DNA"/>
</dbReference>
<keyword evidence="1" id="KW-1133">Transmembrane helix</keyword>
<dbReference type="KEGG" id="vg:29059488"/>
<gene>
    <name evidence="2" type="ORF">MP1_gp0126</name>
</gene>
<proteinExistence type="predicted"/>
<protein>
    <submittedName>
        <fullName evidence="2">Uncharacterized protein</fullName>
    </submittedName>
</protein>
<dbReference type="RefSeq" id="YP_009279984.1">
    <property type="nucleotide sequence ID" value="NC_031020.1"/>
</dbReference>
<dbReference type="Proteomes" id="UP000203816">
    <property type="component" value="Segment"/>
</dbReference>
<organism evidence="2 3">
    <name type="scientific">Morganella phage vB_MmoM_MP1</name>
    <dbReference type="NCBI Taxonomy" id="1852628"/>
    <lineage>
        <taxon>Viruses</taxon>
        <taxon>Duplodnaviria</taxon>
        <taxon>Heunggongvirae</taxon>
        <taxon>Uroviricota</taxon>
        <taxon>Caudoviricetes</taxon>
        <taxon>Pantevenvirales</taxon>
        <taxon>Straboviridae</taxon>
        <taxon>Gualtarvirus</taxon>
        <taxon>Gualtarvirus mp1</taxon>
    </lineage>
</organism>
<name>A0A192YBU9_9CAUD</name>
<feature type="transmembrane region" description="Helical" evidence="1">
    <location>
        <begin position="20"/>
        <end position="37"/>
    </location>
</feature>
<reference evidence="2 3" key="1">
    <citation type="submission" date="2016-04" db="EMBL/GenBank/DDBJ databases">
        <title>Comparative genomics of Morganella phages MP1 and MP2 define new clades among the T4 and T7-like Viruses.</title>
        <authorList>
            <person name="Pinto G."/>
            <person name="Oliveira A."/>
            <person name="Malgorzata L."/>
            <person name="Kropinski A."/>
            <person name="Azeredo J."/>
        </authorList>
    </citation>
    <scope>NUCLEOTIDE SEQUENCE [LARGE SCALE GENOMIC DNA]</scope>
</reference>
<evidence type="ECO:0000313" key="2">
    <source>
        <dbReference type="EMBL" id="ANM46610.1"/>
    </source>
</evidence>
<evidence type="ECO:0000313" key="3">
    <source>
        <dbReference type="Proteomes" id="UP000203816"/>
    </source>
</evidence>
<sequence>MHRVGGSNPPVQTKFYYEEYIMIKGFCLFVKMQVLKLKTRVMMYYQKCVDEATDREWSTARTPNPNAFQYQDNFFVQWLKKK</sequence>